<dbReference type="InterPro" id="IPR011029">
    <property type="entry name" value="DEATH-like_dom_sf"/>
</dbReference>
<dbReference type="InParanoid" id="A0A7R8UAF9"/>
<dbReference type="SUPFAM" id="SSF47986">
    <property type="entry name" value="DEATH domain"/>
    <property type="match status" value="1"/>
</dbReference>
<dbReference type="CDD" id="cd01670">
    <property type="entry name" value="Death"/>
    <property type="match status" value="1"/>
</dbReference>
<evidence type="ECO:0000313" key="4">
    <source>
        <dbReference type="Proteomes" id="UP000594454"/>
    </source>
</evidence>
<keyword evidence="4" id="KW-1185">Reference proteome</keyword>
<name>A0A7R8UAF9_HERIL</name>
<evidence type="ECO:0000259" key="2">
    <source>
        <dbReference type="PROSITE" id="PS50017"/>
    </source>
</evidence>
<feature type="compositionally biased region" description="Polar residues" evidence="1">
    <location>
        <begin position="41"/>
        <end position="58"/>
    </location>
</feature>
<reference evidence="3 4" key="1">
    <citation type="submission" date="2020-11" db="EMBL/GenBank/DDBJ databases">
        <authorList>
            <person name="Wallbank WR R."/>
            <person name="Pardo Diaz C."/>
            <person name="Kozak K."/>
            <person name="Martin S."/>
            <person name="Jiggins C."/>
            <person name="Moest M."/>
            <person name="Warren A I."/>
            <person name="Generalovic N T."/>
            <person name="Byers J.R.P. K."/>
            <person name="Montejo-Kovacevich G."/>
            <person name="Yen C E."/>
        </authorList>
    </citation>
    <scope>NUCLEOTIDE SEQUENCE [LARGE SCALE GENOMIC DNA]</scope>
</reference>
<sequence length="267" mass="29793">MPKKKFFSTIFSRSGKSQRQEQQQDDRLETDAVPAPDENSNESTGNQVEEINNSTPLPSSMLGLAEINSQQLVSSPTPSSDLNSNSLSPLRMPANNNMVAVHNTQAQNVFQFSNINNLHIGSVFKIGATDGEPQRPGSIDPPKEHRAKAYTRTVQAMLQSTEPLDSKYLSEISKHLGEGWQDVMRQLKFSDGQIHQATVDFQIDGGIREVIYQLLLDWTRNEENATLGEITSILWNSGHHETVYYVKQIYKAEKIAATQPKPEKGVV</sequence>
<dbReference type="InterPro" id="IPR000488">
    <property type="entry name" value="Death_dom"/>
</dbReference>
<gene>
    <name evidence="3" type="ORF">HERILL_LOCUS495</name>
</gene>
<dbReference type="PROSITE" id="PS50017">
    <property type="entry name" value="DEATH_DOMAIN"/>
    <property type="match status" value="1"/>
</dbReference>
<feature type="domain" description="Death" evidence="2">
    <location>
        <begin position="165"/>
        <end position="250"/>
    </location>
</feature>
<dbReference type="OrthoDB" id="535509at2759"/>
<dbReference type="FunCoup" id="A0A7R8UAF9">
    <property type="interactions" value="107"/>
</dbReference>
<dbReference type="Pfam" id="PF00531">
    <property type="entry name" value="Death"/>
    <property type="match status" value="1"/>
</dbReference>
<accession>A0A7R8UAF9</accession>
<dbReference type="GO" id="GO:0007165">
    <property type="term" value="P:signal transduction"/>
    <property type="evidence" value="ECO:0007669"/>
    <property type="project" value="InterPro"/>
</dbReference>
<proteinExistence type="predicted"/>
<dbReference type="OMA" id="WNSGHHE"/>
<feature type="region of interest" description="Disordered" evidence="1">
    <location>
        <begin position="1"/>
        <end position="61"/>
    </location>
</feature>
<dbReference type="EMBL" id="LR899009">
    <property type="protein sequence ID" value="CAD7077121.1"/>
    <property type="molecule type" value="Genomic_DNA"/>
</dbReference>
<organism evidence="3 4">
    <name type="scientific">Hermetia illucens</name>
    <name type="common">Black soldier fly</name>
    <dbReference type="NCBI Taxonomy" id="343691"/>
    <lineage>
        <taxon>Eukaryota</taxon>
        <taxon>Metazoa</taxon>
        <taxon>Ecdysozoa</taxon>
        <taxon>Arthropoda</taxon>
        <taxon>Hexapoda</taxon>
        <taxon>Insecta</taxon>
        <taxon>Pterygota</taxon>
        <taxon>Neoptera</taxon>
        <taxon>Endopterygota</taxon>
        <taxon>Diptera</taxon>
        <taxon>Brachycera</taxon>
        <taxon>Stratiomyomorpha</taxon>
        <taxon>Stratiomyidae</taxon>
        <taxon>Hermetiinae</taxon>
        <taxon>Hermetia</taxon>
    </lineage>
</organism>
<dbReference type="Gene3D" id="1.10.533.10">
    <property type="entry name" value="Death Domain, Fas"/>
    <property type="match status" value="1"/>
</dbReference>
<protein>
    <recommendedName>
        <fullName evidence="2">Death domain-containing protein</fullName>
    </recommendedName>
</protein>
<dbReference type="Proteomes" id="UP000594454">
    <property type="component" value="Chromosome 1"/>
</dbReference>
<evidence type="ECO:0000313" key="3">
    <source>
        <dbReference type="EMBL" id="CAD7077121.1"/>
    </source>
</evidence>
<evidence type="ECO:0000256" key="1">
    <source>
        <dbReference type="SAM" id="MobiDB-lite"/>
    </source>
</evidence>
<dbReference type="AlphaFoldDB" id="A0A7R8UAF9"/>
<feature type="compositionally biased region" description="Basic and acidic residues" evidence="1">
    <location>
        <begin position="18"/>
        <end position="30"/>
    </location>
</feature>